<feature type="binding site" evidence="9 12">
    <location>
        <position position="143"/>
    </location>
    <ligand>
        <name>FMN</name>
        <dbReference type="ChEBI" id="CHEBI:58210"/>
    </ligand>
</feature>
<comment type="caution">
    <text evidence="9">Lacks conserved residue(s) required for the propagation of feature annotation.</text>
</comment>
<comment type="function">
    <text evidence="9">Catalyzes the synthesis of 5,6-dihydrouridine (D), a modified base found in the D-loop of most tRNAs, via the reduction of the C5-C6 double bond in target uridines. Specifically modifies U20 and U20a in tRNAs.</text>
</comment>
<dbReference type="Gene3D" id="3.20.20.70">
    <property type="entry name" value="Aldolase class I"/>
    <property type="match status" value="1"/>
</dbReference>
<dbReference type="SUPFAM" id="SSF51395">
    <property type="entry name" value="FMN-linked oxidoreductases"/>
    <property type="match status" value="1"/>
</dbReference>
<gene>
    <name evidence="9" type="primary">dusA</name>
    <name evidence="14" type="ORF">SAMN06295905_0501</name>
</gene>
<feature type="binding site" evidence="9 12">
    <location>
        <begin position="237"/>
        <end position="238"/>
    </location>
    <ligand>
        <name>FMN</name>
        <dbReference type="ChEBI" id="CHEBI:58210"/>
    </ligand>
</feature>
<keyword evidence="3 9" id="KW-0285">Flavoprotein</keyword>
<dbReference type="PANTHER" id="PTHR42907:SF1">
    <property type="entry name" value="FMN-LINKED OXIDOREDUCTASES SUPERFAMILY PROTEIN"/>
    <property type="match status" value="1"/>
</dbReference>
<keyword evidence="2 9" id="KW-0820">tRNA-binding</keyword>
<keyword evidence="12" id="KW-0547">Nucleotide-binding</keyword>
<feature type="binding site" evidence="9 12">
    <location>
        <position position="74"/>
    </location>
    <ligand>
        <name>FMN</name>
        <dbReference type="ChEBI" id="CHEBI:58210"/>
    </ligand>
</feature>
<dbReference type="GO" id="GO:0102264">
    <property type="term" value="F:tRNA-dihydrouridine20 synthase activity"/>
    <property type="evidence" value="ECO:0007669"/>
    <property type="project" value="UniProtKB-EC"/>
</dbReference>
<accession>A0A1Y6EFE2</accession>
<evidence type="ECO:0000256" key="2">
    <source>
        <dbReference type="ARBA" id="ARBA00022555"/>
    </source>
</evidence>
<dbReference type="Gene3D" id="1.20.120.1460">
    <property type="match status" value="1"/>
</dbReference>
<dbReference type="AlphaFoldDB" id="A0A1Y6EFE2"/>
<feature type="active site" description="Proton donor" evidence="9 11">
    <location>
        <position position="104"/>
    </location>
</feature>
<dbReference type="CDD" id="cd02801">
    <property type="entry name" value="DUS_like_FMN"/>
    <property type="match status" value="1"/>
</dbReference>
<dbReference type="NCBIfam" id="TIGR00742">
    <property type="entry name" value="yjbN"/>
    <property type="match status" value="1"/>
</dbReference>
<evidence type="ECO:0000256" key="9">
    <source>
        <dbReference type="HAMAP-Rule" id="MF_02041"/>
    </source>
</evidence>
<dbReference type="GO" id="GO:0000049">
    <property type="term" value="F:tRNA binding"/>
    <property type="evidence" value="ECO:0007669"/>
    <property type="project" value="UniProtKB-UniRule"/>
</dbReference>
<feature type="site" description="Interacts with tRNA; defines subfamily-specific binding signature" evidence="9">
    <location>
        <position position="303"/>
    </location>
</feature>
<evidence type="ECO:0000256" key="1">
    <source>
        <dbReference type="ARBA" id="ARBA00001917"/>
    </source>
</evidence>
<evidence type="ECO:0000256" key="11">
    <source>
        <dbReference type="PIRSR" id="PIRSR006621-1"/>
    </source>
</evidence>
<evidence type="ECO:0000259" key="13">
    <source>
        <dbReference type="Pfam" id="PF01207"/>
    </source>
</evidence>
<dbReference type="InterPro" id="IPR001269">
    <property type="entry name" value="DUS_fam"/>
</dbReference>
<comment type="catalytic activity">
    <reaction evidence="9">
        <text>5,6-dihydrouridine(20) in tRNA + NAD(+) = uridine(20) in tRNA + NADH + H(+)</text>
        <dbReference type="Rhea" id="RHEA:53340"/>
        <dbReference type="Rhea" id="RHEA-COMP:13533"/>
        <dbReference type="Rhea" id="RHEA-COMP:13534"/>
        <dbReference type="ChEBI" id="CHEBI:15378"/>
        <dbReference type="ChEBI" id="CHEBI:57540"/>
        <dbReference type="ChEBI" id="CHEBI:57945"/>
        <dbReference type="ChEBI" id="CHEBI:65315"/>
        <dbReference type="ChEBI" id="CHEBI:74443"/>
        <dbReference type="EC" id="1.3.1.91"/>
    </reaction>
</comment>
<feature type="site" description="Interacts with tRNA; defines subfamily-specific binding signature" evidence="9">
    <location>
        <position position="187"/>
    </location>
</feature>
<proteinExistence type="inferred from homology"/>
<evidence type="ECO:0000256" key="4">
    <source>
        <dbReference type="ARBA" id="ARBA00022643"/>
    </source>
</evidence>
<evidence type="ECO:0000313" key="14">
    <source>
        <dbReference type="EMBL" id="SMQ61295.1"/>
    </source>
</evidence>
<comment type="similarity">
    <text evidence="9">Belongs to the Dus family. DusA subfamily.</text>
</comment>
<dbReference type="Pfam" id="PF01207">
    <property type="entry name" value="Dus"/>
    <property type="match status" value="1"/>
</dbReference>
<feature type="site" description="Interacts with tRNA" evidence="9">
    <location>
        <position position="190"/>
    </location>
</feature>
<keyword evidence="7 9" id="KW-0694">RNA-binding</keyword>
<dbReference type="InterPro" id="IPR035587">
    <property type="entry name" value="DUS-like_FMN-bd"/>
</dbReference>
<dbReference type="InterPro" id="IPR004653">
    <property type="entry name" value="DusA"/>
</dbReference>
<dbReference type="GO" id="GO:0050660">
    <property type="term" value="F:flavin adenine dinucleotide binding"/>
    <property type="evidence" value="ECO:0007669"/>
    <property type="project" value="InterPro"/>
</dbReference>
<dbReference type="RefSeq" id="WP_086468957.1">
    <property type="nucleotide sequence ID" value="NZ_FXWK01000001.1"/>
</dbReference>
<keyword evidence="5 9" id="KW-0819">tRNA processing</keyword>
<comment type="catalytic activity">
    <reaction evidence="9">
        <text>5,6-dihydrouridine(20a) in tRNA + NAD(+) = uridine(20a) in tRNA + NADH + H(+)</text>
        <dbReference type="Rhea" id="RHEA:53348"/>
        <dbReference type="Rhea" id="RHEA-COMP:13535"/>
        <dbReference type="Rhea" id="RHEA-COMP:13536"/>
        <dbReference type="ChEBI" id="CHEBI:15378"/>
        <dbReference type="ChEBI" id="CHEBI:57540"/>
        <dbReference type="ChEBI" id="CHEBI:57945"/>
        <dbReference type="ChEBI" id="CHEBI:65315"/>
        <dbReference type="ChEBI" id="CHEBI:74443"/>
    </reaction>
</comment>
<protein>
    <recommendedName>
        <fullName evidence="9">tRNA-dihydrouridine(20/20a) synthase</fullName>
        <ecNumber evidence="9">1.3.1.91</ecNumber>
    </recommendedName>
    <alternativeName>
        <fullName evidence="9">U20-specific dihydrouridine synthase</fullName>
        <shortName evidence="9">U20-specific Dus</shortName>
    </alternativeName>
    <alternativeName>
        <fullName evidence="9">tRNA-dihydrouridine synthase A</fullName>
    </alternativeName>
</protein>
<reference evidence="15" key="1">
    <citation type="submission" date="2017-04" db="EMBL/GenBank/DDBJ databases">
        <authorList>
            <person name="Varghese N."/>
            <person name="Submissions S."/>
        </authorList>
    </citation>
    <scope>NUCLEOTIDE SEQUENCE [LARGE SCALE GENOMIC DNA]</scope>
</reference>
<evidence type="ECO:0000256" key="10">
    <source>
        <dbReference type="PIRNR" id="PIRNR006621"/>
    </source>
</evidence>
<feature type="domain" description="DUS-like FMN-binding" evidence="13">
    <location>
        <begin position="19"/>
        <end position="310"/>
    </location>
</feature>
<feature type="site" description="Interacts with tRNA; defines subfamily-specific binding signature" evidence="9">
    <location>
        <position position="306"/>
    </location>
</feature>
<dbReference type="Proteomes" id="UP000194474">
    <property type="component" value="Unassembled WGS sequence"/>
</dbReference>
<dbReference type="EMBL" id="FXWK01000001">
    <property type="protein sequence ID" value="SMQ61295.1"/>
    <property type="molecule type" value="Genomic_DNA"/>
</dbReference>
<dbReference type="InterPro" id="IPR013785">
    <property type="entry name" value="Aldolase_TIM"/>
</dbReference>
<name>A0A1Y6EFE2_9HYPH</name>
<keyword evidence="6 9" id="KW-0521">NADP</keyword>
<evidence type="ECO:0000313" key="15">
    <source>
        <dbReference type="Proteomes" id="UP000194474"/>
    </source>
</evidence>
<evidence type="ECO:0000256" key="7">
    <source>
        <dbReference type="ARBA" id="ARBA00022884"/>
    </source>
</evidence>
<feature type="binding site" evidence="9 12">
    <location>
        <position position="175"/>
    </location>
    <ligand>
        <name>FMN</name>
        <dbReference type="ChEBI" id="CHEBI:58210"/>
    </ligand>
</feature>
<comment type="similarity">
    <text evidence="10">Belongs to the dus family.</text>
</comment>
<keyword evidence="15" id="KW-1185">Reference proteome</keyword>
<comment type="cofactor">
    <cofactor evidence="1 9 10 12">
        <name>FMN</name>
        <dbReference type="ChEBI" id="CHEBI:58210"/>
    </cofactor>
</comment>
<dbReference type="HAMAP" id="MF_02041">
    <property type="entry name" value="DusA_subfam"/>
    <property type="match status" value="1"/>
</dbReference>
<dbReference type="OrthoDB" id="9783413at2"/>
<dbReference type="GO" id="GO:0102266">
    <property type="term" value="F:tRNA-dihydrouridine20a synthase activity"/>
    <property type="evidence" value="ECO:0007669"/>
    <property type="project" value="RHEA"/>
</dbReference>
<dbReference type="EC" id="1.3.1.91" evidence="9"/>
<sequence>MQAQPDIAVPLDRARRFSVAPMIDWTDRHCRTLHRLLTRHALLFTEMITTGAVIHGGAERHLAFGAHEGLVALQLGGSDPRELAEAIRIAAPYGYAEINLNVGCPSDRVQSGKFGACLMAEPELVAACVRAMRDATDLPVTVKCRIGIDDQDTEESLDRFADAMVAAGVAALYVHARKAWLQGLSPKENRTIPPLDYPRVHRLARRLAPLPMVINGGIEALEQAEAHLEHMTGVMLGRAAYHTPMMLADVDARLFGDTHAVPDLAAVMAAMADYAETELAKGNKLNNIARHMLGLANGRPGARQFRQILSVDACRPKTGPEVFERALAAVEDRGLAEAS</sequence>
<evidence type="ECO:0000256" key="8">
    <source>
        <dbReference type="ARBA" id="ARBA00023002"/>
    </source>
</evidence>
<evidence type="ECO:0000256" key="3">
    <source>
        <dbReference type="ARBA" id="ARBA00022630"/>
    </source>
</evidence>
<dbReference type="InterPro" id="IPR018517">
    <property type="entry name" value="tRNA_hU_synthase_CS"/>
</dbReference>
<evidence type="ECO:0000256" key="5">
    <source>
        <dbReference type="ARBA" id="ARBA00022694"/>
    </source>
</evidence>
<evidence type="ECO:0000256" key="12">
    <source>
        <dbReference type="PIRSR" id="PIRSR006621-2"/>
    </source>
</evidence>
<dbReference type="PANTHER" id="PTHR42907">
    <property type="entry name" value="FMN-LINKED OXIDOREDUCTASES SUPERFAMILY PROTEIN"/>
    <property type="match status" value="1"/>
</dbReference>
<dbReference type="PROSITE" id="PS01136">
    <property type="entry name" value="UPF0034"/>
    <property type="match status" value="1"/>
</dbReference>
<comment type="catalytic activity">
    <reaction evidence="9">
        <text>5,6-dihydrouridine(20) in tRNA + NADP(+) = uridine(20) in tRNA + NADPH + H(+)</text>
        <dbReference type="Rhea" id="RHEA:53336"/>
        <dbReference type="Rhea" id="RHEA-COMP:13533"/>
        <dbReference type="Rhea" id="RHEA-COMP:13534"/>
        <dbReference type="ChEBI" id="CHEBI:15378"/>
        <dbReference type="ChEBI" id="CHEBI:57783"/>
        <dbReference type="ChEBI" id="CHEBI:58349"/>
        <dbReference type="ChEBI" id="CHEBI:65315"/>
        <dbReference type="ChEBI" id="CHEBI:74443"/>
        <dbReference type="EC" id="1.3.1.91"/>
    </reaction>
</comment>
<dbReference type="GO" id="GO:0010181">
    <property type="term" value="F:FMN binding"/>
    <property type="evidence" value="ECO:0007669"/>
    <property type="project" value="UniProtKB-UniRule"/>
</dbReference>
<dbReference type="PIRSF" id="PIRSF006621">
    <property type="entry name" value="Dus"/>
    <property type="match status" value="1"/>
</dbReference>
<organism evidence="14 15">
    <name type="scientific">Devosia lucknowensis</name>
    <dbReference type="NCBI Taxonomy" id="1096929"/>
    <lineage>
        <taxon>Bacteria</taxon>
        <taxon>Pseudomonadati</taxon>
        <taxon>Pseudomonadota</taxon>
        <taxon>Alphaproteobacteria</taxon>
        <taxon>Hyphomicrobiales</taxon>
        <taxon>Devosiaceae</taxon>
        <taxon>Devosia</taxon>
    </lineage>
</organism>
<keyword evidence="8 9" id="KW-0560">Oxidoreductase</keyword>
<keyword evidence="4 9" id="KW-0288">FMN</keyword>
<evidence type="ECO:0000256" key="6">
    <source>
        <dbReference type="ARBA" id="ARBA00022857"/>
    </source>
</evidence>
<feature type="binding site" evidence="9 12">
    <location>
        <begin position="215"/>
        <end position="217"/>
    </location>
    <ligand>
        <name>FMN</name>
        <dbReference type="ChEBI" id="CHEBI:58210"/>
    </ligand>
</feature>
<comment type="catalytic activity">
    <reaction evidence="9">
        <text>5,6-dihydrouridine(20a) in tRNA + NADP(+) = uridine(20a) in tRNA + NADPH + H(+)</text>
        <dbReference type="Rhea" id="RHEA:53344"/>
        <dbReference type="Rhea" id="RHEA-COMP:13535"/>
        <dbReference type="Rhea" id="RHEA-COMP:13536"/>
        <dbReference type="ChEBI" id="CHEBI:15378"/>
        <dbReference type="ChEBI" id="CHEBI:57783"/>
        <dbReference type="ChEBI" id="CHEBI:58349"/>
        <dbReference type="ChEBI" id="CHEBI:65315"/>
        <dbReference type="ChEBI" id="CHEBI:74443"/>
    </reaction>
</comment>
<dbReference type="NCBIfam" id="NF008774">
    <property type="entry name" value="PRK11815.1"/>
    <property type="match status" value="1"/>
</dbReference>
<feature type="site" description="Interacts with tRNA" evidence="9">
    <location>
        <position position="101"/>
    </location>
</feature>